<dbReference type="SUPFAM" id="SSF53335">
    <property type="entry name" value="S-adenosyl-L-methionine-dependent methyltransferases"/>
    <property type="match status" value="1"/>
</dbReference>
<reference evidence="2 3" key="1">
    <citation type="submission" date="2020-06" db="EMBL/GenBank/DDBJ databases">
        <authorList>
            <person name="Li R."/>
            <person name="Bekaert M."/>
        </authorList>
    </citation>
    <scope>NUCLEOTIDE SEQUENCE [LARGE SCALE GENOMIC DNA]</scope>
    <source>
        <strain evidence="3">wild</strain>
    </source>
</reference>
<dbReference type="AlphaFoldDB" id="A0A6J8D5U3"/>
<sequence>MTNKTFMKTIAVPVIILALFTMFISLVKNSVNTRSRRTVEDHEEDLHLMATIAGVRNQLSIQLNKARQVIGRMDCEMSKGLTNKHGGWCKTASTETGGQHLTDKSLIPHLSFLLKGKTVASFGDGPGAYKREIMKLGQVTLYDAFDGAPYSEDNSDGNVNFLDLTIPQYGIPLYDWIISLEVAEHIPKEFESIYLDNIFRHAKEGIILSWAVPGQGGLQHINNQPLTYVINVMKKNGFARNESLSNKLQVSSSLSWIRSNINVYIRKNFSAFDSERRLVQWFI</sequence>
<keyword evidence="1" id="KW-0812">Transmembrane</keyword>
<keyword evidence="1" id="KW-1133">Transmembrane helix</keyword>
<keyword evidence="1" id="KW-0472">Membrane</keyword>
<gene>
    <name evidence="2" type="ORF">MCOR_36970</name>
</gene>
<dbReference type="Proteomes" id="UP000507470">
    <property type="component" value="Unassembled WGS sequence"/>
</dbReference>
<accession>A0A6J8D5U3</accession>
<evidence type="ECO:0000256" key="1">
    <source>
        <dbReference type="SAM" id="Phobius"/>
    </source>
</evidence>
<dbReference type="EMBL" id="CACVKT020006659">
    <property type="protein sequence ID" value="CAC5403057.1"/>
    <property type="molecule type" value="Genomic_DNA"/>
</dbReference>
<organism evidence="2 3">
    <name type="scientific">Mytilus coruscus</name>
    <name type="common">Sea mussel</name>
    <dbReference type="NCBI Taxonomy" id="42192"/>
    <lineage>
        <taxon>Eukaryota</taxon>
        <taxon>Metazoa</taxon>
        <taxon>Spiralia</taxon>
        <taxon>Lophotrochozoa</taxon>
        <taxon>Mollusca</taxon>
        <taxon>Bivalvia</taxon>
        <taxon>Autobranchia</taxon>
        <taxon>Pteriomorphia</taxon>
        <taxon>Mytilida</taxon>
        <taxon>Mytiloidea</taxon>
        <taxon>Mytilidae</taxon>
        <taxon>Mytilinae</taxon>
        <taxon>Mytilus</taxon>
    </lineage>
</organism>
<dbReference type="InterPro" id="IPR029063">
    <property type="entry name" value="SAM-dependent_MTases_sf"/>
</dbReference>
<protein>
    <recommendedName>
        <fullName evidence="4">Methyltransferase type 11 domain-containing protein</fullName>
    </recommendedName>
</protein>
<evidence type="ECO:0008006" key="4">
    <source>
        <dbReference type="Google" id="ProtNLM"/>
    </source>
</evidence>
<evidence type="ECO:0000313" key="2">
    <source>
        <dbReference type="EMBL" id="CAC5403057.1"/>
    </source>
</evidence>
<feature type="transmembrane region" description="Helical" evidence="1">
    <location>
        <begin position="6"/>
        <end position="27"/>
    </location>
</feature>
<proteinExistence type="predicted"/>
<evidence type="ECO:0000313" key="3">
    <source>
        <dbReference type="Proteomes" id="UP000507470"/>
    </source>
</evidence>
<dbReference type="OrthoDB" id="406773at2759"/>
<name>A0A6J8D5U3_MYTCO</name>
<dbReference type="Gene3D" id="3.40.50.150">
    <property type="entry name" value="Vaccinia Virus protein VP39"/>
    <property type="match status" value="1"/>
</dbReference>
<keyword evidence="3" id="KW-1185">Reference proteome</keyword>